<gene>
    <name evidence="3" type="ORF">PT974_01512</name>
</gene>
<evidence type="ECO:0000313" key="4">
    <source>
        <dbReference type="Proteomes" id="UP001338125"/>
    </source>
</evidence>
<evidence type="ECO:0000259" key="2">
    <source>
        <dbReference type="Pfam" id="PF20516"/>
    </source>
</evidence>
<feature type="region of interest" description="Disordered" evidence="1">
    <location>
        <begin position="36"/>
        <end position="55"/>
    </location>
</feature>
<protein>
    <recommendedName>
        <fullName evidence="2">PD-(D/E)XK nuclease-like domain-containing protein</fullName>
    </recommendedName>
</protein>
<accession>A0ABR0T3U0</accession>
<sequence length="433" mass="47860">MSLLDTERWELIIRWLSQVPVPVPVSAPVSAVQIDTAHNNNSPSRYRSSSSLLSPSAGLQDQSAALAIARTSSSLKRQRLAAADSRTTSIVDSPALDINFEHDTDGTLDKPVTFAALHDNATEQLPDDVRQLYNRIYDIAVGRDAFLPHLAHEEICAAAGRSIKSSWFTKPHPLDDINTRLRCLREVEELRRIVAVARECLQVARSEAAWNLDVHGPLLSLALELHPSVKRELATTAYIADSFLPSGTSGDSKMVDFVLVLDTGSGHAPGPDGGLLRTLESAAWSQPGDMQCINQTHYAPLQLRPIAVSIVTKNAGSAEDGRSQLGVWTAAWHQRMELFFEAIREANGEEGERRVITLPLLLIVEHEWRLLFACDRGHRLEILEDLSIGDTKSFIGCYTVLAVLREIANYVETTFRDWVVEVFDPDDESIISS</sequence>
<organism evidence="3 4">
    <name type="scientific">Cladobotryum mycophilum</name>
    <dbReference type="NCBI Taxonomy" id="491253"/>
    <lineage>
        <taxon>Eukaryota</taxon>
        <taxon>Fungi</taxon>
        <taxon>Dikarya</taxon>
        <taxon>Ascomycota</taxon>
        <taxon>Pezizomycotina</taxon>
        <taxon>Sordariomycetes</taxon>
        <taxon>Hypocreomycetidae</taxon>
        <taxon>Hypocreales</taxon>
        <taxon>Hypocreaceae</taxon>
        <taxon>Cladobotryum</taxon>
    </lineage>
</organism>
<dbReference type="Proteomes" id="UP001338125">
    <property type="component" value="Unassembled WGS sequence"/>
</dbReference>
<keyword evidence="4" id="KW-1185">Reference proteome</keyword>
<evidence type="ECO:0000313" key="3">
    <source>
        <dbReference type="EMBL" id="KAK5999123.1"/>
    </source>
</evidence>
<reference evidence="3 4" key="1">
    <citation type="submission" date="2024-01" db="EMBL/GenBank/DDBJ databases">
        <title>Complete genome of Cladobotryum mycophilum ATHUM6906.</title>
        <authorList>
            <person name="Christinaki A.C."/>
            <person name="Myridakis A.I."/>
            <person name="Kouvelis V.N."/>
        </authorList>
    </citation>
    <scope>NUCLEOTIDE SEQUENCE [LARGE SCALE GENOMIC DNA]</scope>
    <source>
        <strain evidence="3 4">ATHUM6906</strain>
    </source>
</reference>
<dbReference type="EMBL" id="JAVFKD010000001">
    <property type="protein sequence ID" value="KAK5999123.1"/>
    <property type="molecule type" value="Genomic_DNA"/>
</dbReference>
<dbReference type="Pfam" id="PF20516">
    <property type="entry name" value="PDDEXK_12"/>
    <property type="match status" value="1"/>
</dbReference>
<feature type="compositionally biased region" description="Low complexity" evidence="1">
    <location>
        <begin position="42"/>
        <end position="55"/>
    </location>
</feature>
<name>A0ABR0T3U0_9HYPO</name>
<evidence type="ECO:0000256" key="1">
    <source>
        <dbReference type="SAM" id="MobiDB-lite"/>
    </source>
</evidence>
<dbReference type="InterPro" id="IPR046797">
    <property type="entry name" value="PDDEXK_12"/>
</dbReference>
<feature type="domain" description="PD-(D/E)XK nuclease-like" evidence="2">
    <location>
        <begin position="165"/>
        <end position="416"/>
    </location>
</feature>
<comment type="caution">
    <text evidence="3">The sequence shown here is derived from an EMBL/GenBank/DDBJ whole genome shotgun (WGS) entry which is preliminary data.</text>
</comment>
<proteinExistence type="predicted"/>